<gene>
    <name evidence="2" type="ORF">SLS56_004862</name>
</gene>
<sequence length="407" mass="46089">MSSEGKPGGSAAGDGAVNLASTALVVYGPPSTERTSSESLADVVKATTKIRDNTCGLIDLLEDSIRGGNALSNEETDEVLGLIRSQLDELYTMGMAVKDHTHTSLREMQKRCGKELQRQTAHYIGQEQHLQHTIAVQRGTIETTQSNLSHLTLNTGLLRGENHALCNENYILRQKFEQLDSSKKDLEDLSKTLSMNVGKCQHEKYLMGEQKKKEIEQLNGDFNKQKAALEREKKEYKMIIDDMKKEHKLEKQKMSEALRKQVADSKKTINDIKVRNEDLKVKTEKMVEAAAQNIEQRCSALEDAKELRAKYLALQEAEKKAQEELRTELKEMKNREMNAIENLQKASAKVEELQKELKAKKLVFDDLTADFNEVKEHSEYFARLAQEASARELETLAAMERMQMEGQ</sequence>
<comment type="caution">
    <text evidence="2">The sequence shown here is derived from an EMBL/GenBank/DDBJ whole genome shotgun (WGS) entry which is preliminary data.</text>
</comment>
<evidence type="ECO:0000313" key="3">
    <source>
        <dbReference type="Proteomes" id="UP001521116"/>
    </source>
</evidence>
<dbReference type="EMBL" id="JAJVDC020000046">
    <property type="protein sequence ID" value="KAL1630462.1"/>
    <property type="molecule type" value="Genomic_DNA"/>
</dbReference>
<feature type="coiled-coil region" evidence="1">
    <location>
        <begin position="172"/>
        <end position="260"/>
    </location>
</feature>
<protein>
    <submittedName>
        <fullName evidence="2">Uncharacterized protein</fullName>
    </submittedName>
</protein>
<keyword evidence="1" id="KW-0175">Coiled coil</keyword>
<dbReference type="Proteomes" id="UP001521116">
    <property type="component" value="Unassembled WGS sequence"/>
</dbReference>
<accession>A0ABR3SV60</accession>
<feature type="coiled-coil region" evidence="1">
    <location>
        <begin position="284"/>
        <end position="370"/>
    </location>
</feature>
<evidence type="ECO:0000256" key="1">
    <source>
        <dbReference type="SAM" id="Coils"/>
    </source>
</evidence>
<keyword evidence="3" id="KW-1185">Reference proteome</keyword>
<organism evidence="2 3">
    <name type="scientific">Neofusicoccum ribis</name>
    <dbReference type="NCBI Taxonomy" id="45134"/>
    <lineage>
        <taxon>Eukaryota</taxon>
        <taxon>Fungi</taxon>
        <taxon>Dikarya</taxon>
        <taxon>Ascomycota</taxon>
        <taxon>Pezizomycotina</taxon>
        <taxon>Dothideomycetes</taxon>
        <taxon>Dothideomycetes incertae sedis</taxon>
        <taxon>Botryosphaeriales</taxon>
        <taxon>Botryosphaeriaceae</taxon>
        <taxon>Neofusicoccum</taxon>
    </lineage>
</organism>
<reference evidence="2 3" key="1">
    <citation type="submission" date="2024-02" db="EMBL/GenBank/DDBJ databases">
        <title>De novo assembly and annotation of 12 fungi associated with fruit tree decline syndrome in Ontario, Canada.</title>
        <authorList>
            <person name="Sulman M."/>
            <person name="Ellouze W."/>
            <person name="Ilyukhin E."/>
        </authorList>
    </citation>
    <scope>NUCLEOTIDE SEQUENCE [LARGE SCALE GENOMIC DNA]</scope>
    <source>
        <strain evidence="2 3">M1-105</strain>
    </source>
</reference>
<name>A0ABR3SV60_9PEZI</name>
<evidence type="ECO:0000313" key="2">
    <source>
        <dbReference type="EMBL" id="KAL1630462.1"/>
    </source>
</evidence>
<proteinExistence type="predicted"/>